<dbReference type="InterPro" id="IPR001647">
    <property type="entry name" value="HTH_TetR"/>
</dbReference>
<protein>
    <submittedName>
        <fullName evidence="6">TetR/AcrR family transcriptional regulator</fullName>
    </submittedName>
</protein>
<evidence type="ECO:0000256" key="3">
    <source>
        <dbReference type="ARBA" id="ARBA00023163"/>
    </source>
</evidence>
<dbReference type="Pfam" id="PF16925">
    <property type="entry name" value="TetR_C_13"/>
    <property type="match status" value="1"/>
</dbReference>
<dbReference type="EMBL" id="QYZD01000036">
    <property type="protein sequence ID" value="RJG20431.1"/>
    <property type="molecule type" value="Genomic_DNA"/>
</dbReference>
<dbReference type="InterPro" id="IPR036271">
    <property type="entry name" value="Tet_transcr_reg_TetR-rel_C_sf"/>
</dbReference>
<dbReference type="PROSITE" id="PS50977">
    <property type="entry name" value="HTH_TETR_2"/>
    <property type="match status" value="1"/>
</dbReference>
<accession>A0A3A3GT12</accession>
<sequence length="203" mass="22787">MRKGEQTKEHIVSQAAKLFNRQGFHGSSITDIMRETGLRKGGIYNHFANKDELALQAFDYAVELMRERYLQAIAGKTSACEQLISLFSVYNEIVENPPLEGGCPLLNTAIDTDDTHPALKEKARTAMDRWRGLLRSIIRSGIDTGEFRADADSESVIILLTAAFEGGVMISKLYDNSEYMRVTVRQMAQYITTELMVTGERTL</sequence>
<dbReference type="InterPro" id="IPR011075">
    <property type="entry name" value="TetR_C"/>
</dbReference>
<evidence type="ECO:0000256" key="2">
    <source>
        <dbReference type="ARBA" id="ARBA00023125"/>
    </source>
</evidence>
<organism evidence="6 7">
    <name type="scientific">Paenibacillus thiaminolyticus</name>
    <name type="common">Bacillus thiaminolyticus</name>
    <dbReference type="NCBI Taxonomy" id="49283"/>
    <lineage>
        <taxon>Bacteria</taxon>
        <taxon>Bacillati</taxon>
        <taxon>Bacillota</taxon>
        <taxon>Bacilli</taxon>
        <taxon>Bacillales</taxon>
        <taxon>Paenibacillaceae</taxon>
        <taxon>Paenibacillus</taxon>
    </lineage>
</organism>
<dbReference type="Proteomes" id="UP000266177">
    <property type="component" value="Unassembled WGS sequence"/>
</dbReference>
<dbReference type="Pfam" id="PF00440">
    <property type="entry name" value="TetR_N"/>
    <property type="match status" value="1"/>
</dbReference>
<dbReference type="PRINTS" id="PR00455">
    <property type="entry name" value="HTHTETR"/>
</dbReference>
<name>A0A3A3GT12_PANTH</name>
<evidence type="ECO:0000256" key="4">
    <source>
        <dbReference type="PROSITE-ProRule" id="PRU00335"/>
    </source>
</evidence>
<dbReference type="SUPFAM" id="SSF48498">
    <property type="entry name" value="Tetracyclin repressor-like, C-terminal domain"/>
    <property type="match status" value="1"/>
</dbReference>
<keyword evidence="3" id="KW-0804">Transcription</keyword>
<dbReference type="PANTHER" id="PTHR47506:SF3">
    <property type="entry name" value="HTH-TYPE TRANSCRIPTIONAL REGULATOR LMRA"/>
    <property type="match status" value="1"/>
</dbReference>
<dbReference type="GO" id="GO:0003677">
    <property type="term" value="F:DNA binding"/>
    <property type="evidence" value="ECO:0007669"/>
    <property type="project" value="UniProtKB-UniRule"/>
</dbReference>
<reference evidence="6 7" key="1">
    <citation type="submission" date="2018-09" db="EMBL/GenBank/DDBJ databases">
        <title>Paenibacillus SK2017-BO5.</title>
        <authorList>
            <person name="Piskunova J.V."/>
            <person name="Dubiley S.A."/>
            <person name="Severinov K.V."/>
        </authorList>
    </citation>
    <scope>NUCLEOTIDE SEQUENCE [LARGE SCALE GENOMIC DNA]</scope>
    <source>
        <strain evidence="6 7">BO5</strain>
    </source>
</reference>
<evidence type="ECO:0000313" key="6">
    <source>
        <dbReference type="EMBL" id="RJG20431.1"/>
    </source>
</evidence>
<dbReference type="SUPFAM" id="SSF46689">
    <property type="entry name" value="Homeodomain-like"/>
    <property type="match status" value="1"/>
</dbReference>
<proteinExistence type="predicted"/>
<evidence type="ECO:0000259" key="5">
    <source>
        <dbReference type="PROSITE" id="PS50977"/>
    </source>
</evidence>
<dbReference type="OrthoDB" id="9814200at2"/>
<dbReference type="PANTHER" id="PTHR47506">
    <property type="entry name" value="TRANSCRIPTIONAL REGULATORY PROTEIN"/>
    <property type="match status" value="1"/>
</dbReference>
<dbReference type="Gene3D" id="1.10.357.10">
    <property type="entry name" value="Tetracycline Repressor, domain 2"/>
    <property type="match status" value="1"/>
</dbReference>
<feature type="DNA-binding region" description="H-T-H motif" evidence="4">
    <location>
        <begin position="28"/>
        <end position="47"/>
    </location>
</feature>
<keyword evidence="1" id="KW-0805">Transcription regulation</keyword>
<dbReference type="AlphaFoldDB" id="A0A3A3GT12"/>
<feature type="domain" description="HTH tetR-type" evidence="5">
    <location>
        <begin position="5"/>
        <end position="65"/>
    </location>
</feature>
<evidence type="ECO:0000256" key="1">
    <source>
        <dbReference type="ARBA" id="ARBA00023015"/>
    </source>
</evidence>
<keyword evidence="2 4" id="KW-0238">DNA-binding</keyword>
<evidence type="ECO:0000313" key="7">
    <source>
        <dbReference type="Proteomes" id="UP000266177"/>
    </source>
</evidence>
<gene>
    <name evidence="6" type="ORF">DQX05_25190</name>
</gene>
<comment type="caution">
    <text evidence="6">The sequence shown here is derived from an EMBL/GenBank/DDBJ whole genome shotgun (WGS) entry which is preliminary data.</text>
</comment>
<dbReference type="InterPro" id="IPR009057">
    <property type="entry name" value="Homeodomain-like_sf"/>
</dbReference>
<dbReference type="RefSeq" id="WP_119796097.1">
    <property type="nucleotide sequence ID" value="NZ_QYZD01000036.1"/>
</dbReference>